<evidence type="ECO:0000256" key="5">
    <source>
        <dbReference type="ARBA" id="ARBA00023242"/>
    </source>
</evidence>
<evidence type="ECO:0000256" key="6">
    <source>
        <dbReference type="SAM" id="Coils"/>
    </source>
</evidence>
<keyword evidence="6" id="KW-0175">Coiled coil</keyword>
<keyword evidence="3" id="KW-0677">Repeat</keyword>
<evidence type="ECO:0000313" key="8">
    <source>
        <dbReference type="Proteomes" id="UP001283361"/>
    </source>
</evidence>
<dbReference type="GO" id="GO:0031965">
    <property type="term" value="C:nuclear membrane"/>
    <property type="evidence" value="ECO:0007669"/>
    <property type="project" value="UniProtKB-SubCell"/>
</dbReference>
<dbReference type="InterPro" id="IPR018159">
    <property type="entry name" value="Spectrin/alpha-actinin"/>
</dbReference>
<dbReference type="SUPFAM" id="SSF46966">
    <property type="entry name" value="Spectrin repeat"/>
    <property type="match status" value="6"/>
</dbReference>
<evidence type="ECO:0000313" key="7">
    <source>
        <dbReference type="EMBL" id="KAK3749793.1"/>
    </source>
</evidence>
<name>A0AAE0YMW5_9GAST</name>
<comment type="caution">
    <text evidence="7">The sequence shown here is derived from an EMBL/GenBank/DDBJ whole genome shotgun (WGS) entry which is preliminary data.</text>
</comment>
<dbReference type="AlphaFoldDB" id="A0AAE0YMW5"/>
<organism evidence="7 8">
    <name type="scientific">Elysia crispata</name>
    <name type="common">lettuce slug</name>
    <dbReference type="NCBI Taxonomy" id="231223"/>
    <lineage>
        <taxon>Eukaryota</taxon>
        <taxon>Metazoa</taxon>
        <taxon>Spiralia</taxon>
        <taxon>Lophotrochozoa</taxon>
        <taxon>Mollusca</taxon>
        <taxon>Gastropoda</taxon>
        <taxon>Heterobranchia</taxon>
        <taxon>Euthyneura</taxon>
        <taxon>Panpulmonata</taxon>
        <taxon>Sacoglossa</taxon>
        <taxon>Placobranchoidea</taxon>
        <taxon>Plakobranchidae</taxon>
        <taxon>Elysia</taxon>
    </lineage>
</organism>
<dbReference type="CDD" id="cd00176">
    <property type="entry name" value="SPEC"/>
    <property type="match status" value="1"/>
</dbReference>
<accession>A0AAE0YMW5</accession>
<feature type="coiled-coil region" evidence="6">
    <location>
        <begin position="109"/>
        <end position="139"/>
    </location>
</feature>
<keyword evidence="4" id="KW-0472">Membrane</keyword>
<dbReference type="EMBL" id="JAWDGP010005927">
    <property type="protein sequence ID" value="KAK3749793.1"/>
    <property type="molecule type" value="Genomic_DNA"/>
</dbReference>
<keyword evidence="2" id="KW-0597">Phosphoprotein</keyword>
<dbReference type="Pfam" id="PF00435">
    <property type="entry name" value="Spectrin"/>
    <property type="match status" value="1"/>
</dbReference>
<sequence>MSCLSDTSYVQELREKVQTKDSAVVELKLTAGQLTPKLSQHDTDLVDGKIRESQARQSSLLSSIDQKLQGYGQLKTDLDTLRSQAQAYIDWLDECDARVKVGEDAGLSLGQLEARVEELKMLEQELGEMQSALEAVSDKTQALLADLPARERRDMETLLASVQTRHNELFGKVSEECRQREEVSDQVQQIQERMQQHRTWLQETRATTDQYDVIRLTAADVDKQLERCKSTVSRAQTRSDRLSEIRTKLAALDEIAGNTARKELDQSLEELSVQQESVVSRLREQQSNLRDCVDSRHKFETDCVKVDRWAADTELKCGTDQAGMQDPEQRLADLKNLSNAVHVFESLVKETTDLGESFFPSLYLEDHPLLTAQLQALQDKFLRASSVVESSTEQLESKLASQGQAQDQVTQCEQFLMAVQGEIKKAVRPIGFDAKDAELVQAVFKSLEEKLSTHTPTMDQLRESCERLREDGQVSLVDDITRLSDLHQTLADQVMAQIETCMSAVSQRQLFYQLLEAQEQIVSECETSMEAASNQPLEDRVQGYKNVLGKLQQLEPDLPIMAEKAAHIGTQGTEDDLATATAVVGKLTNKIHAQKASTQTQIAQCEALQREREGFETSINSLMTWLEEKESVLASCKELQLDSAKVLPVIAKHKTTSAEAQEKIKTIKDQAMAERSKFEAMSEPLPADVSDRLLQITALEESISSAISKKEQYLDSALTDRRQLENSMVQVTDWLHGASEILDSGVSGLDYDTLEGTLSEFTDYFTEASLCQDELDQVAELSEHLMPTLDSNDATTLEQSVAGVQRKFTQVMTGAHGRQGHLEQKLKQWNNFQEQLAAVSERLDVLEGEWQEVDHSADASVDAVQSHLELVKTFLEHAETSRSLVDSLNQVARDLERAGNQESCASIARHVQTVNERWEALTGQAEARVITLEEIGGQWGDFSTMLASVNTVVQESETRLAIVSLDDVTVTQMGQQLDNLKEIDANLERIQPQVSRLQTSSITLQKALPTAEAKITSQEQFLEIGERYERLVKQVKEITSTMQEEADARQSAIAELSQCFDWLTETLTSLQTYIDAGVTAEERLSRNKLCQAELKHQMEGLTALMTSLESLYRATGRDVPAEITDKLSEVQSLEKQVETILKEEEETLMQLREDRVEFLKLLADVTAWLRRADVQLQNRLVVLPQAREDHQVSGKEPQRVLLAF</sequence>
<dbReference type="SMART" id="SM00150">
    <property type="entry name" value="SPEC"/>
    <property type="match status" value="6"/>
</dbReference>
<keyword evidence="8" id="KW-1185">Reference proteome</keyword>
<feature type="coiled-coil region" evidence="6">
    <location>
        <begin position="1123"/>
        <end position="1161"/>
    </location>
</feature>
<evidence type="ECO:0000256" key="2">
    <source>
        <dbReference type="ARBA" id="ARBA00022553"/>
    </source>
</evidence>
<keyword evidence="5" id="KW-0539">Nucleus</keyword>
<proteinExistence type="predicted"/>
<dbReference type="PANTHER" id="PTHR14514:SF7">
    <property type="entry name" value="KASH DOMAIN-CONTAINING PROTEIN"/>
    <property type="match status" value="1"/>
</dbReference>
<evidence type="ECO:0000256" key="4">
    <source>
        <dbReference type="ARBA" id="ARBA00023136"/>
    </source>
</evidence>
<dbReference type="Proteomes" id="UP001283361">
    <property type="component" value="Unassembled WGS sequence"/>
</dbReference>
<dbReference type="PANTHER" id="PTHR14514">
    <property type="entry name" value="PKA ANCHORING PROTEIN"/>
    <property type="match status" value="1"/>
</dbReference>
<evidence type="ECO:0000256" key="1">
    <source>
        <dbReference type="ARBA" id="ARBA00004126"/>
    </source>
</evidence>
<gene>
    <name evidence="7" type="ORF">RRG08_046298</name>
</gene>
<protein>
    <submittedName>
        <fullName evidence="7">Uncharacterized protein</fullName>
    </submittedName>
</protein>
<dbReference type="InterPro" id="IPR002017">
    <property type="entry name" value="Spectrin_repeat"/>
</dbReference>
<evidence type="ECO:0000256" key="3">
    <source>
        <dbReference type="ARBA" id="ARBA00022737"/>
    </source>
</evidence>
<comment type="subcellular location">
    <subcellularLocation>
        <location evidence="1">Nucleus membrane</location>
    </subcellularLocation>
</comment>
<reference evidence="7" key="1">
    <citation type="journal article" date="2023" name="G3 (Bethesda)">
        <title>A reference genome for the long-term kleptoplast-retaining sea slug Elysia crispata morphotype clarki.</title>
        <authorList>
            <person name="Eastman K.E."/>
            <person name="Pendleton A.L."/>
            <person name="Shaikh M.A."/>
            <person name="Suttiyut T."/>
            <person name="Ogas R."/>
            <person name="Tomko P."/>
            <person name="Gavelis G."/>
            <person name="Widhalm J.R."/>
            <person name="Wisecaver J.H."/>
        </authorList>
    </citation>
    <scope>NUCLEOTIDE SEQUENCE</scope>
    <source>
        <strain evidence="7">ECLA1</strain>
    </source>
</reference>
<dbReference type="Gene3D" id="1.20.58.60">
    <property type="match status" value="6"/>
</dbReference>